<sequence length="292" mass="31037">MTTAALKAPDLPPAVRDVVDGLAALPTVRSVRVAGSRARGKPTSPDSDWDILAYADALPAPEELRRLLPPGAGFGDPFEVHTANPGHPFQESEFTVPVSPRIDVCLRPLAHVRHEEARAARGAFTMYAYPKTAGGVPSYILLSEAALSAPVHGDVGTPLCPEALVAAARPWWRGRASCALLLAIDHVAAGEPLGALDHVLAAATSVAHSRLISRGRWYPITKRLLDEAGAIDDRARERLTELSAGRLTEAVVRQVADDLGVDMDCDGLDWLAKGEHMGPGGQGQDSARIDNR</sequence>
<keyword evidence="2" id="KW-1185">Reference proteome</keyword>
<accession>A0A6A0B1J0</accession>
<reference evidence="1 2" key="1">
    <citation type="submission" date="2020-02" db="EMBL/GenBank/DDBJ databases">
        <title>Whole Genome Shotgun Sequence of Streptomyces sp. strain CWH03.</title>
        <authorList>
            <person name="Dohra H."/>
            <person name="Kodani S."/>
            <person name="Yamamura H."/>
        </authorList>
    </citation>
    <scope>NUCLEOTIDE SEQUENCE [LARGE SCALE GENOMIC DNA]</scope>
    <source>
        <strain evidence="1 2">CWH03</strain>
    </source>
</reference>
<dbReference type="CDD" id="cd05403">
    <property type="entry name" value="NT_KNTase_like"/>
    <property type="match status" value="1"/>
</dbReference>
<organism evidence="1 2">
    <name type="scientific">Streptomyces pacificus</name>
    <dbReference type="NCBI Taxonomy" id="2705029"/>
    <lineage>
        <taxon>Bacteria</taxon>
        <taxon>Bacillati</taxon>
        <taxon>Actinomycetota</taxon>
        <taxon>Actinomycetes</taxon>
        <taxon>Kitasatosporales</taxon>
        <taxon>Streptomycetaceae</taxon>
        <taxon>Streptomyces</taxon>
    </lineage>
</organism>
<evidence type="ECO:0000313" key="2">
    <source>
        <dbReference type="Proteomes" id="UP000484988"/>
    </source>
</evidence>
<gene>
    <name evidence="1" type="ORF">SCWH03_52400</name>
</gene>
<comment type="caution">
    <text evidence="1">The sequence shown here is derived from an EMBL/GenBank/DDBJ whole genome shotgun (WGS) entry which is preliminary data.</text>
</comment>
<dbReference type="RefSeq" id="WP_173266686.1">
    <property type="nucleotide sequence ID" value="NZ_BLLG01000022.1"/>
</dbReference>
<evidence type="ECO:0000313" key="1">
    <source>
        <dbReference type="EMBL" id="GFH38976.1"/>
    </source>
</evidence>
<dbReference type="Proteomes" id="UP000484988">
    <property type="component" value="Unassembled WGS sequence"/>
</dbReference>
<dbReference type="SUPFAM" id="SSF81301">
    <property type="entry name" value="Nucleotidyltransferase"/>
    <property type="match status" value="1"/>
</dbReference>
<protein>
    <recommendedName>
        <fullName evidence="3">Nucleotidyltransferase domain-containing protein</fullName>
    </recommendedName>
</protein>
<dbReference type="InterPro" id="IPR043519">
    <property type="entry name" value="NT_sf"/>
</dbReference>
<proteinExistence type="predicted"/>
<dbReference type="AlphaFoldDB" id="A0A6A0B1J0"/>
<name>A0A6A0B1J0_9ACTN</name>
<evidence type="ECO:0008006" key="3">
    <source>
        <dbReference type="Google" id="ProtNLM"/>
    </source>
</evidence>
<dbReference type="EMBL" id="BLLG01000022">
    <property type="protein sequence ID" value="GFH38976.1"/>
    <property type="molecule type" value="Genomic_DNA"/>
</dbReference>